<proteinExistence type="predicted"/>
<organism evidence="1">
    <name type="scientific">uncultured Caudovirales phage</name>
    <dbReference type="NCBI Taxonomy" id="2100421"/>
    <lineage>
        <taxon>Viruses</taxon>
        <taxon>Duplodnaviria</taxon>
        <taxon>Heunggongvirae</taxon>
        <taxon>Uroviricota</taxon>
        <taxon>Caudoviricetes</taxon>
        <taxon>Peduoviridae</taxon>
        <taxon>Maltschvirus</taxon>
        <taxon>Maltschvirus maltsch</taxon>
    </lineage>
</organism>
<name>A0A6J5NM70_9CAUD</name>
<dbReference type="EMBL" id="LR796651">
    <property type="protein sequence ID" value="CAB4158078.1"/>
    <property type="molecule type" value="Genomic_DNA"/>
</dbReference>
<gene>
    <name evidence="1" type="ORF">UFOVP694_146</name>
</gene>
<evidence type="ECO:0000313" key="1">
    <source>
        <dbReference type="EMBL" id="CAB4158078.1"/>
    </source>
</evidence>
<accession>A0A6J5NM70</accession>
<protein>
    <submittedName>
        <fullName evidence="1">Uncharacterized protein</fullName>
    </submittedName>
</protein>
<reference evidence="1" key="1">
    <citation type="submission" date="2020-04" db="EMBL/GenBank/DDBJ databases">
        <authorList>
            <person name="Chiriac C."/>
            <person name="Salcher M."/>
            <person name="Ghai R."/>
            <person name="Kavagutti S V."/>
        </authorList>
    </citation>
    <scope>NUCLEOTIDE SEQUENCE</scope>
</reference>
<sequence length="115" mass="13490">MGNFNSEEEEIIDQLLLDNALEIVGIDKSNGEFLYAFTPKIQEVMPDLYEDHLNFVHSEIMVLWEKGFLNVDFLSEDPEVTLTDKAFVDKELKKLSNQELWSLEEIKRLLKKREV</sequence>